<dbReference type="GO" id="GO:0051539">
    <property type="term" value="F:4 iron, 4 sulfur cluster binding"/>
    <property type="evidence" value="ECO:0007669"/>
    <property type="project" value="TreeGrafter"/>
</dbReference>
<dbReference type="OrthoDB" id="9808022at2"/>
<dbReference type="InterPro" id="IPR023404">
    <property type="entry name" value="rSAM_horseshoe"/>
</dbReference>
<reference evidence="2 3" key="1">
    <citation type="submission" date="2020-08" db="EMBL/GenBank/DDBJ databases">
        <title>Genomic Encyclopedia of Type Strains, Phase IV (KMG-IV): sequencing the most valuable type-strain genomes for metagenomic binning, comparative biology and taxonomic classification.</title>
        <authorList>
            <person name="Goeker M."/>
        </authorList>
    </citation>
    <scope>NUCLEOTIDE SEQUENCE [LARGE SCALE GENOMIC DNA]</scope>
    <source>
        <strain evidence="2 3">DSM 21255</strain>
    </source>
</reference>
<dbReference type="SUPFAM" id="SSF102114">
    <property type="entry name" value="Radical SAM enzymes"/>
    <property type="match status" value="1"/>
</dbReference>
<dbReference type="EMBL" id="JACHHI010000005">
    <property type="protein sequence ID" value="MBB6478145.1"/>
    <property type="molecule type" value="Genomic_DNA"/>
</dbReference>
<dbReference type="SFLD" id="SFLDG01065">
    <property type="entry name" value="anaerobic_coproporphyrinogen-I"/>
    <property type="match status" value="1"/>
</dbReference>
<comment type="caution">
    <text evidence="2">The sequence shown here is derived from an EMBL/GenBank/DDBJ whole genome shotgun (WGS) entry which is preliminary data.</text>
</comment>
<accession>A0A841R2N2</accession>
<dbReference type="SFLD" id="SFLDG01082">
    <property type="entry name" value="B12-binding_domain_containing"/>
    <property type="match status" value="1"/>
</dbReference>
<keyword evidence="2" id="KW-0560">Oxidoreductase</keyword>
<name>A0A841R2N2_9FIRM</name>
<keyword evidence="3" id="KW-1185">Reference proteome</keyword>
<dbReference type="InterPro" id="IPR058240">
    <property type="entry name" value="rSAM_sf"/>
</dbReference>
<dbReference type="GO" id="GO:0006779">
    <property type="term" value="P:porphyrin-containing compound biosynthetic process"/>
    <property type="evidence" value="ECO:0007669"/>
    <property type="project" value="TreeGrafter"/>
</dbReference>
<dbReference type="SFLD" id="SFLDS00029">
    <property type="entry name" value="Radical_SAM"/>
    <property type="match status" value="1"/>
</dbReference>
<dbReference type="SFLD" id="SFLDF00310">
    <property type="entry name" value="oxygen-independent_coproporphy"/>
    <property type="match status" value="1"/>
</dbReference>
<dbReference type="AlphaFoldDB" id="A0A841R2N2"/>
<dbReference type="GO" id="GO:0005737">
    <property type="term" value="C:cytoplasm"/>
    <property type="evidence" value="ECO:0007669"/>
    <property type="project" value="TreeGrafter"/>
</dbReference>
<dbReference type="PANTHER" id="PTHR13932:SF1">
    <property type="entry name" value="OXYGEN-INDEPENDENT COPROPORPHYRINOGEN-III OXIDASE-LIKE PROTEIN HEMZ"/>
    <property type="match status" value="1"/>
</dbReference>
<gene>
    <name evidence="2" type="ORF">HNR45_001206</name>
</gene>
<dbReference type="GO" id="GO:0051989">
    <property type="term" value="F:coproporphyrinogen dehydrogenase activity"/>
    <property type="evidence" value="ECO:0007669"/>
    <property type="project" value="UniProtKB-EC"/>
</dbReference>
<dbReference type="InterPro" id="IPR006638">
    <property type="entry name" value="Elp3/MiaA/NifB-like_rSAM"/>
</dbReference>
<dbReference type="RefSeq" id="WP_159823270.1">
    <property type="nucleotide sequence ID" value="NZ_CABWNB010000004.1"/>
</dbReference>
<evidence type="ECO:0000259" key="1">
    <source>
        <dbReference type="PROSITE" id="PS51918"/>
    </source>
</evidence>
<protein>
    <submittedName>
        <fullName evidence="2">Oxygen-independent coproporphyrinogen-3 oxidase</fullName>
        <ecNumber evidence="2">1.3.98.3</ecNumber>
    </submittedName>
</protein>
<proteinExistence type="predicted"/>
<sequence>MTLHTYFLDGPAAWHSPVAQLMLRFGLRWDEKQPDCRVRVTPQNNTYRVELLLGNTSYASQTVSTRRAGGHFLSDVLVTLCEKPLGEWGYLVGMRPTKLLHPLLAEDDFAAQAEALWAREKVAPRWGRLLTAIGERQRPYLSNDWRQTDHQAAVYIGVPFCPSHCVYCSFPARVARPDEDWDGFLAALLEDVQRAGALLRRHQLMIDSVYFGGGTPTVLPEQHLQTLLTALQTELAIPSGTEFTVEAGRPDTITEAKLAAMRRAGVTRLSINPQTLQDRILQTIHRAHTGAQIEHVYAEAQKYHFDAINMDFIAGLPDQTIADMKENLDAVARLRPENVTVHTLALKRHSPLMQTAGKYRLPSVETTRAMADLAYETLCGMGYEPYYLYRQKYLAADLANIGYALPGTLCRYNIQMMGERIHILGIGPGATNKVIKNAAFQFDRCYFPWDNAAYSERLESYLTERDRLFQSISQRSEVQ</sequence>
<dbReference type="CDD" id="cd01335">
    <property type="entry name" value="Radical_SAM"/>
    <property type="match status" value="1"/>
</dbReference>
<dbReference type="Gene3D" id="3.80.30.20">
    <property type="entry name" value="tm_1862 like domain"/>
    <property type="match status" value="1"/>
</dbReference>
<dbReference type="GeneID" id="93486468"/>
<dbReference type="PROSITE" id="PS51918">
    <property type="entry name" value="RADICAL_SAM"/>
    <property type="match status" value="1"/>
</dbReference>
<dbReference type="InterPro" id="IPR034505">
    <property type="entry name" value="Coproporphyrinogen-III_oxidase"/>
</dbReference>
<organism evidence="2 3">
    <name type="scientific">Negativicoccus succinicivorans</name>
    <dbReference type="NCBI Taxonomy" id="620903"/>
    <lineage>
        <taxon>Bacteria</taxon>
        <taxon>Bacillati</taxon>
        <taxon>Bacillota</taxon>
        <taxon>Negativicutes</taxon>
        <taxon>Veillonellales</taxon>
        <taxon>Veillonellaceae</taxon>
        <taxon>Negativicoccus</taxon>
    </lineage>
</organism>
<evidence type="ECO:0000313" key="3">
    <source>
        <dbReference type="Proteomes" id="UP000591941"/>
    </source>
</evidence>
<dbReference type="InterPro" id="IPR023995">
    <property type="entry name" value="HemZ"/>
</dbReference>
<feature type="domain" description="Radical SAM core" evidence="1">
    <location>
        <begin position="146"/>
        <end position="384"/>
    </location>
</feature>
<dbReference type="Proteomes" id="UP000591941">
    <property type="component" value="Unassembled WGS sequence"/>
</dbReference>
<dbReference type="PANTHER" id="PTHR13932">
    <property type="entry name" value="COPROPORPHYRINIGEN III OXIDASE"/>
    <property type="match status" value="1"/>
</dbReference>
<dbReference type="InterPro" id="IPR007197">
    <property type="entry name" value="rSAM"/>
</dbReference>
<dbReference type="NCBIfam" id="TIGR03994">
    <property type="entry name" value="rSAM_HemZ"/>
    <property type="match status" value="1"/>
</dbReference>
<dbReference type="Pfam" id="PF04055">
    <property type="entry name" value="Radical_SAM"/>
    <property type="match status" value="1"/>
</dbReference>
<dbReference type="EC" id="1.3.98.3" evidence="2"/>
<evidence type="ECO:0000313" key="2">
    <source>
        <dbReference type="EMBL" id="MBB6478145.1"/>
    </source>
</evidence>
<dbReference type="SMART" id="SM00729">
    <property type="entry name" value="Elp3"/>
    <property type="match status" value="1"/>
</dbReference>